<feature type="compositionally biased region" description="Low complexity" evidence="1">
    <location>
        <begin position="100"/>
        <end position="124"/>
    </location>
</feature>
<feature type="region of interest" description="Disordered" evidence="1">
    <location>
        <begin position="93"/>
        <end position="124"/>
    </location>
</feature>
<dbReference type="InterPro" id="IPR014819">
    <property type="entry name" value="PriCT_2"/>
</dbReference>
<keyword evidence="4" id="KW-1185">Reference proteome</keyword>
<dbReference type="InterPro" id="IPR003593">
    <property type="entry name" value="AAA+_ATPase"/>
</dbReference>
<feature type="compositionally biased region" description="Basic and acidic residues" evidence="1">
    <location>
        <begin position="733"/>
        <end position="751"/>
    </location>
</feature>
<reference evidence="3" key="1">
    <citation type="submission" date="2023-07" db="EMBL/GenBank/DDBJ databases">
        <title>Genomic Encyclopedia of Type Strains, Phase IV (KMG-IV): sequencing the most valuable type-strain genomes for metagenomic binning, comparative biology and taxonomic classification.</title>
        <authorList>
            <person name="Goeker M."/>
        </authorList>
    </citation>
    <scope>NUCLEOTIDE SEQUENCE</scope>
    <source>
        <strain evidence="3">DSM 24202</strain>
    </source>
</reference>
<dbReference type="SUPFAM" id="SSF52540">
    <property type="entry name" value="P-loop containing nucleoside triphosphate hydrolases"/>
    <property type="match status" value="1"/>
</dbReference>
<proteinExistence type="predicted"/>
<accession>A0AAE3VHR9</accession>
<dbReference type="Pfam" id="PF13481">
    <property type="entry name" value="AAA_25"/>
    <property type="match status" value="1"/>
</dbReference>
<dbReference type="SMART" id="SM00382">
    <property type="entry name" value="AAA"/>
    <property type="match status" value="1"/>
</dbReference>
<evidence type="ECO:0000256" key="1">
    <source>
        <dbReference type="SAM" id="MobiDB-lite"/>
    </source>
</evidence>
<name>A0AAE3VHR9_9BACT</name>
<feature type="region of interest" description="Disordered" evidence="1">
    <location>
        <begin position="728"/>
        <end position="763"/>
    </location>
</feature>
<dbReference type="Gene3D" id="3.40.1360.10">
    <property type="match status" value="1"/>
</dbReference>
<dbReference type="InterPro" id="IPR027417">
    <property type="entry name" value="P-loop_NTPase"/>
</dbReference>
<dbReference type="RefSeq" id="WP_307262330.1">
    <property type="nucleotide sequence ID" value="NZ_JAUSVL010000001.1"/>
</dbReference>
<feature type="domain" description="AAA+ ATPase" evidence="2">
    <location>
        <begin position="416"/>
        <end position="607"/>
    </location>
</feature>
<evidence type="ECO:0000259" key="2">
    <source>
        <dbReference type="SMART" id="SM00382"/>
    </source>
</evidence>
<dbReference type="Gene3D" id="3.40.50.300">
    <property type="entry name" value="P-loop containing nucleotide triphosphate hydrolases"/>
    <property type="match status" value="1"/>
</dbReference>
<protein>
    <recommendedName>
        <fullName evidence="2">AAA+ ATPase domain-containing protein</fullName>
    </recommendedName>
</protein>
<dbReference type="Pfam" id="PF08707">
    <property type="entry name" value="PriCT_2"/>
    <property type="match status" value="1"/>
</dbReference>
<evidence type="ECO:0000313" key="4">
    <source>
        <dbReference type="Proteomes" id="UP001238163"/>
    </source>
</evidence>
<gene>
    <name evidence="3" type="ORF">J3R75_002748</name>
</gene>
<evidence type="ECO:0000313" key="3">
    <source>
        <dbReference type="EMBL" id="MDQ0290641.1"/>
    </source>
</evidence>
<dbReference type="Proteomes" id="UP001238163">
    <property type="component" value="Unassembled WGS sequence"/>
</dbReference>
<sequence length="763" mass="83609">MSAIKKPAAKKTKWIDNPDEALRCLSPDGDRDEWFTRLAAYKDAGGTFEGAKSWSQLSDKYDEANFTATWDSIKPGAVKAATLYFQAKERKYRPRPVEDAPATPARAMTSPAAPAPTPGATSNPAGGLLPVGLTVLPPGGIEPKKPGTMDYQNITVYLYRNAAGELVKAQVRIPITYTDAERARAEEEGSELKNKTFRKFYAACPDADTAPLTWEGLQLRRCWAEGEKNLRAGDFAFDLGYGKGRRPDPLYRENDLAAMAPDAVLYCVEGEKDADNLAALGYNVTCHKAAGGAIADPEKWRPFAATGRRVVIIRDNDAPGEGYASKAAAAMREAGARVRVFTPPGVPEHGDFSDWLEELRRREPTLSPADVRKRIEAWEPEPIKAIGKSTGTLYREGLAEGPNDPNELIKDRFLCKGGICLFSAETGTGKSSLIMQMAHYFALGLPTLGFVPKRPLRTLVIQTENDGRDILDELQGITALMDQKDKLASSDIDAAFDGKVSVVSDCFKTGQDFCSWLDAELNAAEVKPDLIIIDPLFAFAGCDLMRPVEATAFLRNGLFPVIQKHKVGVILVHHMNKPQNQGNNQTGIKTAFKFAGATEIINLARCSFTLEDDPAAERGCFILRAGKRGQRLGWDVQRVKWGENGIYWEVNKDPLPECPDKAAQDKRKREENEGIMADRARAVAELLLPGEALTQTLLQSRMTGKGFPGTTKTQLDIIQKGIDLGLIIQRPPDPNKSESGKGVRFMLERAPEPPPDPDPEEAP</sequence>
<organism evidence="3 4">
    <name type="scientific">Oligosphaera ethanolica</name>
    <dbReference type="NCBI Taxonomy" id="760260"/>
    <lineage>
        <taxon>Bacteria</taxon>
        <taxon>Pseudomonadati</taxon>
        <taxon>Lentisphaerota</taxon>
        <taxon>Oligosphaeria</taxon>
        <taxon>Oligosphaerales</taxon>
        <taxon>Oligosphaeraceae</taxon>
        <taxon>Oligosphaera</taxon>
    </lineage>
</organism>
<dbReference type="AlphaFoldDB" id="A0AAE3VHR9"/>
<dbReference type="InterPro" id="IPR034154">
    <property type="entry name" value="TOPRIM_DnaG/twinkle"/>
</dbReference>
<comment type="caution">
    <text evidence="3">The sequence shown here is derived from an EMBL/GenBank/DDBJ whole genome shotgun (WGS) entry which is preliminary data.</text>
</comment>
<dbReference type="CDD" id="cd01029">
    <property type="entry name" value="TOPRIM_primases"/>
    <property type="match status" value="1"/>
</dbReference>
<dbReference type="GO" id="GO:0016817">
    <property type="term" value="F:hydrolase activity, acting on acid anhydrides"/>
    <property type="evidence" value="ECO:0007669"/>
    <property type="project" value="InterPro"/>
</dbReference>
<dbReference type="EMBL" id="JAUSVL010000001">
    <property type="protein sequence ID" value="MDQ0290641.1"/>
    <property type="molecule type" value="Genomic_DNA"/>
</dbReference>